<dbReference type="CDD" id="cd20069">
    <property type="entry name" value="5TM_Oxa1-like"/>
    <property type="match status" value="1"/>
</dbReference>
<dbReference type="EMBL" id="MU155136">
    <property type="protein sequence ID" value="KAF9485270.1"/>
    <property type="molecule type" value="Genomic_DNA"/>
</dbReference>
<name>A0A9P5ZE21_9AGAR</name>
<feature type="transmembrane region" description="Helical" evidence="7">
    <location>
        <begin position="260"/>
        <end position="279"/>
    </location>
</feature>
<feature type="domain" description="Membrane insertase YidC/Oxa/ALB C-terminal" evidence="8">
    <location>
        <begin position="53"/>
        <end position="276"/>
    </location>
</feature>
<evidence type="ECO:0000256" key="1">
    <source>
        <dbReference type="ARBA" id="ARBA00004141"/>
    </source>
</evidence>
<dbReference type="Pfam" id="PF02096">
    <property type="entry name" value="60KD_IMP"/>
    <property type="match status" value="1"/>
</dbReference>
<feature type="transmembrane region" description="Helical" evidence="7">
    <location>
        <begin position="28"/>
        <end position="47"/>
    </location>
</feature>
<comment type="subcellular location">
    <subcellularLocation>
        <location evidence="1 6">Membrane</location>
        <topology evidence="1 6">Multi-pass membrane protein</topology>
    </subcellularLocation>
</comment>
<dbReference type="OrthoDB" id="2436667at2759"/>
<evidence type="ECO:0000313" key="9">
    <source>
        <dbReference type="EMBL" id="KAF9485270.1"/>
    </source>
</evidence>
<dbReference type="GO" id="GO:0032979">
    <property type="term" value="P:protein insertion into mitochondrial inner membrane from matrix"/>
    <property type="evidence" value="ECO:0007669"/>
    <property type="project" value="TreeGrafter"/>
</dbReference>
<evidence type="ECO:0000256" key="7">
    <source>
        <dbReference type="SAM" id="Phobius"/>
    </source>
</evidence>
<reference evidence="9" key="1">
    <citation type="submission" date="2020-11" db="EMBL/GenBank/DDBJ databases">
        <authorList>
            <consortium name="DOE Joint Genome Institute"/>
            <person name="Ahrendt S."/>
            <person name="Riley R."/>
            <person name="Andreopoulos W."/>
            <person name="Labutti K."/>
            <person name="Pangilinan J."/>
            <person name="Ruiz-Duenas F.J."/>
            <person name="Barrasa J.M."/>
            <person name="Sanchez-Garcia M."/>
            <person name="Camarero S."/>
            <person name="Miyauchi S."/>
            <person name="Serrano A."/>
            <person name="Linde D."/>
            <person name="Babiker R."/>
            <person name="Drula E."/>
            <person name="Ayuso-Fernandez I."/>
            <person name="Pacheco R."/>
            <person name="Padilla G."/>
            <person name="Ferreira P."/>
            <person name="Barriuso J."/>
            <person name="Kellner H."/>
            <person name="Castanera R."/>
            <person name="Alfaro M."/>
            <person name="Ramirez L."/>
            <person name="Pisabarro A.G."/>
            <person name="Kuo A."/>
            <person name="Tritt A."/>
            <person name="Lipzen A."/>
            <person name="He G."/>
            <person name="Yan M."/>
            <person name="Ng V."/>
            <person name="Cullen D."/>
            <person name="Martin F."/>
            <person name="Rosso M.-N."/>
            <person name="Henrissat B."/>
            <person name="Hibbett D."/>
            <person name="Martinez A.T."/>
            <person name="Grigoriev I.V."/>
        </authorList>
    </citation>
    <scope>NUCLEOTIDE SEQUENCE</scope>
    <source>
        <strain evidence="9">CIRM-BRFM 674</strain>
    </source>
</reference>
<keyword evidence="4 7" id="KW-1133">Transmembrane helix</keyword>
<evidence type="ECO:0000256" key="6">
    <source>
        <dbReference type="RuleBase" id="RU003945"/>
    </source>
</evidence>
<dbReference type="InterPro" id="IPR028055">
    <property type="entry name" value="YidC/Oxa/ALB_C"/>
</dbReference>
<comment type="caution">
    <text evidence="9">The sequence shown here is derived from an EMBL/GenBank/DDBJ whole genome shotgun (WGS) entry which is preliminary data.</text>
</comment>
<evidence type="ECO:0000256" key="5">
    <source>
        <dbReference type="ARBA" id="ARBA00023136"/>
    </source>
</evidence>
<sequence>MFALHKARLRTHPLYSNQSTRKPAARRFFFQAVGNGFLDLALALPLPPSIPPYSTTIIIATIVSRFALLPITLWGNRRMQRVQEVVDPEILKLRPLLAKRIFNDMQAARIRGDKEYLKKYHSEKLFKELTAHRKALLKEHRCSPLPSMIIPPLSQLPVFMGFTVLLNRLSTDPTPFDSESFLTLTSLAHADPTMVLPLALGFITMANVESRNWFMNAAERERQQTLESQRHIGNLVKPILRGLSVVRIVVAALTPGSVTLYWVTSATFGLVQTWVMDWVDMRKRHELVVRLNSKGSPDKLHPAKGNSRP</sequence>
<dbReference type="InterPro" id="IPR001708">
    <property type="entry name" value="YidC/ALB3/OXA1/COX18"/>
</dbReference>
<dbReference type="GO" id="GO:0033617">
    <property type="term" value="P:mitochondrial respiratory chain complex IV assembly"/>
    <property type="evidence" value="ECO:0007669"/>
    <property type="project" value="TreeGrafter"/>
</dbReference>
<keyword evidence="10" id="KW-1185">Reference proteome</keyword>
<dbReference type="AlphaFoldDB" id="A0A9P5ZE21"/>
<protein>
    <recommendedName>
        <fullName evidence="8">Membrane insertase YidC/Oxa/ALB C-terminal domain-containing protein</fullName>
    </recommendedName>
</protein>
<evidence type="ECO:0000259" key="8">
    <source>
        <dbReference type="Pfam" id="PF02096"/>
    </source>
</evidence>
<organism evidence="9 10">
    <name type="scientific">Pholiota conissans</name>
    <dbReference type="NCBI Taxonomy" id="109636"/>
    <lineage>
        <taxon>Eukaryota</taxon>
        <taxon>Fungi</taxon>
        <taxon>Dikarya</taxon>
        <taxon>Basidiomycota</taxon>
        <taxon>Agaricomycotina</taxon>
        <taxon>Agaricomycetes</taxon>
        <taxon>Agaricomycetidae</taxon>
        <taxon>Agaricales</taxon>
        <taxon>Agaricineae</taxon>
        <taxon>Strophariaceae</taxon>
        <taxon>Pholiota</taxon>
    </lineage>
</organism>
<comment type="similarity">
    <text evidence="2 6">Belongs to the OXA1/ALB3/YidC family.</text>
</comment>
<accession>A0A9P5ZE21</accession>
<feature type="transmembrane region" description="Helical" evidence="7">
    <location>
        <begin position="53"/>
        <end position="74"/>
    </location>
</feature>
<keyword evidence="3 6" id="KW-0812">Transmembrane</keyword>
<dbReference type="GO" id="GO:0005743">
    <property type="term" value="C:mitochondrial inner membrane"/>
    <property type="evidence" value="ECO:0007669"/>
    <property type="project" value="TreeGrafter"/>
</dbReference>
<evidence type="ECO:0000256" key="4">
    <source>
        <dbReference type="ARBA" id="ARBA00022989"/>
    </source>
</evidence>
<proteinExistence type="inferred from homology"/>
<evidence type="ECO:0000256" key="3">
    <source>
        <dbReference type="ARBA" id="ARBA00022692"/>
    </source>
</evidence>
<dbReference type="Proteomes" id="UP000807469">
    <property type="component" value="Unassembled WGS sequence"/>
</dbReference>
<dbReference type="GO" id="GO:0032977">
    <property type="term" value="F:membrane insertase activity"/>
    <property type="evidence" value="ECO:0007669"/>
    <property type="project" value="InterPro"/>
</dbReference>
<dbReference type="PANTHER" id="PTHR12428">
    <property type="entry name" value="OXA1"/>
    <property type="match status" value="1"/>
</dbReference>
<evidence type="ECO:0000256" key="2">
    <source>
        <dbReference type="ARBA" id="ARBA00009877"/>
    </source>
</evidence>
<gene>
    <name evidence="9" type="ORF">BDN70DRAFT_847974</name>
</gene>
<keyword evidence="5 7" id="KW-0472">Membrane</keyword>
<dbReference type="PANTHER" id="PTHR12428:SF65">
    <property type="entry name" value="CYTOCHROME C OXIDASE ASSEMBLY PROTEIN COX18, MITOCHONDRIAL"/>
    <property type="match status" value="1"/>
</dbReference>
<evidence type="ECO:0000313" key="10">
    <source>
        <dbReference type="Proteomes" id="UP000807469"/>
    </source>
</evidence>